<evidence type="ECO:0000256" key="3">
    <source>
        <dbReference type="ARBA" id="ARBA00022837"/>
    </source>
</evidence>
<evidence type="ECO:0000256" key="5">
    <source>
        <dbReference type="PROSITE-ProRule" id="PRU00043"/>
    </source>
</evidence>
<feature type="domain" description="Cadherin" evidence="6">
    <location>
        <begin position="193"/>
        <end position="269"/>
    </location>
</feature>
<comment type="caution">
    <text evidence="7">The sequence shown here is derived from an EMBL/GenBank/DDBJ whole genome shotgun (WGS) entry which is preliminary data.</text>
</comment>
<dbReference type="InterPro" id="IPR039808">
    <property type="entry name" value="Cadherin"/>
</dbReference>
<accession>A0ABQ8LBC2</accession>
<keyword evidence="3 5" id="KW-0106">Calcium</keyword>
<dbReference type="PROSITE" id="PS00232">
    <property type="entry name" value="CADHERIN_1"/>
    <property type="match status" value="1"/>
</dbReference>
<comment type="subcellular location">
    <subcellularLocation>
        <location evidence="1">Membrane</location>
    </subcellularLocation>
</comment>
<dbReference type="PROSITE" id="PS50268">
    <property type="entry name" value="CADHERIN_2"/>
    <property type="match status" value="2"/>
</dbReference>
<organism evidence="7 8">
    <name type="scientific">Labeo rohita</name>
    <name type="common">Indian major carp</name>
    <name type="synonym">Cyprinus rohita</name>
    <dbReference type="NCBI Taxonomy" id="84645"/>
    <lineage>
        <taxon>Eukaryota</taxon>
        <taxon>Metazoa</taxon>
        <taxon>Chordata</taxon>
        <taxon>Craniata</taxon>
        <taxon>Vertebrata</taxon>
        <taxon>Euteleostomi</taxon>
        <taxon>Actinopterygii</taxon>
        <taxon>Neopterygii</taxon>
        <taxon>Teleostei</taxon>
        <taxon>Ostariophysi</taxon>
        <taxon>Cypriniformes</taxon>
        <taxon>Cyprinidae</taxon>
        <taxon>Labeoninae</taxon>
        <taxon>Labeonini</taxon>
        <taxon>Labeo</taxon>
    </lineage>
</organism>
<feature type="domain" description="Cadherin" evidence="6">
    <location>
        <begin position="84"/>
        <end position="192"/>
    </location>
</feature>
<protein>
    <submittedName>
        <fullName evidence="7">Cadherin-1</fullName>
    </submittedName>
</protein>
<dbReference type="SUPFAM" id="SSF49313">
    <property type="entry name" value="Cadherin-like"/>
    <property type="match status" value="3"/>
</dbReference>
<dbReference type="InterPro" id="IPR020894">
    <property type="entry name" value="Cadherin_CS"/>
</dbReference>
<dbReference type="Pfam" id="PF00028">
    <property type="entry name" value="Cadherin"/>
    <property type="match status" value="2"/>
</dbReference>
<dbReference type="PANTHER" id="PTHR24027:SF319">
    <property type="entry name" value="CADHERIN-1"/>
    <property type="match status" value="1"/>
</dbReference>
<dbReference type="Proteomes" id="UP000830375">
    <property type="component" value="Unassembled WGS sequence"/>
</dbReference>
<gene>
    <name evidence="7" type="ORF">H4Q32_024078</name>
</gene>
<name>A0ABQ8LBC2_LABRO</name>
<keyword evidence="2" id="KW-0677">Repeat</keyword>
<evidence type="ECO:0000256" key="1">
    <source>
        <dbReference type="ARBA" id="ARBA00004370"/>
    </source>
</evidence>
<dbReference type="Gene3D" id="2.60.40.60">
    <property type="entry name" value="Cadherins"/>
    <property type="match status" value="2"/>
</dbReference>
<evidence type="ECO:0000313" key="7">
    <source>
        <dbReference type="EMBL" id="KAI2647764.1"/>
    </source>
</evidence>
<proteinExistence type="predicted"/>
<evidence type="ECO:0000256" key="2">
    <source>
        <dbReference type="ARBA" id="ARBA00022737"/>
    </source>
</evidence>
<keyword evidence="4" id="KW-0472">Membrane</keyword>
<reference evidence="7 8" key="1">
    <citation type="submission" date="2022-01" db="EMBL/GenBank/DDBJ databases">
        <title>A high-quality chromosome-level genome assembly of rohu carp, Labeo rohita.</title>
        <authorList>
            <person name="Arick M.A. II"/>
            <person name="Hsu C.-Y."/>
            <person name="Magbanua Z."/>
            <person name="Pechanova O."/>
            <person name="Grover C."/>
            <person name="Miller E."/>
            <person name="Thrash A."/>
            <person name="Ezzel L."/>
            <person name="Alam S."/>
            <person name="Benzie J."/>
            <person name="Hamilton M."/>
            <person name="Karsi A."/>
            <person name="Lawrence M.L."/>
            <person name="Peterson D.G."/>
        </authorList>
    </citation>
    <scope>NUCLEOTIDE SEQUENCE [LARGE SCALE GENOMIC DNA]</scope>
    <source>
        <strain evidence="8">BAU-BD-2019</strain>
        <tissue evidence="7">Blood</tissue>
    </source>
</reference>
<evidence type="ECO:0000259" key="6">
    <source>
        <dbReference type="PROSITE" id="PS50268"/>
    </source>
</evidence>
<keyword evidence="8" id="KW-1185">Reference proteome</keyword>
<dbReference type="PRINTS" id="PR00205">
    <property type="entry name" value="CADHERIN"/>
</dbReference>
<dbReference type="PANTHER" id="PTHR24027">
    <property type="entry name" value="CADHERIN-23"/>
    <property type="match status" value="1"/>
</dbReference>
<dbReference type="InterPro" id="IPR015919">
    <property type="entry name" value="Cadherin-like_sf"/>
</dbReference>
<sequence>MDGTVTLKRSLILHEGYEVFTVHAWDANGKKHTVSIRVELVDHLKGHQMDTVMNVSSLKMKPPSDDMILTFPKSSTGLKRAKRAWYIPPFNVPENSRGPFPMWLVQIKSDFARETQIEYRITGEGADQDPKGIFTVDRLSGNLYVTQPLNREKKASYRITAHAAALSASSTAEKPMEIVIHVIDQNDNEPVFIQNPFNGHVREDAGRACITISLYFLIKDFEFMTVTATDADDPYTHNGRVSYAIVSQEPQLPKPNMFEINTSTGTIRVRELGMDRKMRNYM</sequence>
<dbReference type="EMBL" id="JACTAM010000147">
    <property type="protein sequence ID" value="KAI2647764.1"/>
    <property type="molecule type" value="Genomic_DNA"/>
</dbReference>
<dbReference type="SMART" id="SM00112">
    <property type="entry name" value="CA"/>
    <property type="match status" value="1"/>
</dbReference>
<dbReference type="InterPro" id="IPR002126">
    <property type="entry name" value="Cadherin-like_dom"/>
</dbReference>
<dbReference type="CDD" id="cd11304">
    <property type="entry name" value="Cadherin_repeat"/>
    <property type="match status" value="1"/>
</dbReference>
<evidence type="ECO:0000256" key="4">
    <source>
        <dbReference type="ARBA" id="ARBA00023136"/>
    </source>
</evidence>
<evidence type="ECO:0000313" key="8">
    <source>
        <dbReference type="Proteomes" id="UP000830375"/>
    </source>
</evidence>